<proteinExistence type="predicted"/>
<protein>
    <submittedName>
        <fullName evidence="7">Cell division protein FtsK</fullName>
    </submittedName>
</protein>
<dbReference type="SUPFAM" id="SSF52540">
    <property type="entry name" value="P-loop containing nucleoside triphosphate hydrolases"/>
    <property type="match status" value="1"/>
</dbReference>
<evidence type="ECO:0000313" key="8">
    <source>
        <dbReference type="Proteomes" id="UP000315128"/>
    </source>
</evidence>
<comment type="function">
    <text evidence="3">Essential cell division protein that coordinates cell division and chromosome segregation. The N-terminus is involved in assembly of the cell-division machinery. The C-terminus functions as a DNA motor that moves dsDNA in an ATP-dependent manner towards the difSL recombination site, which is located within the replication terminus region. Required for activation of the XerS recombinase, allowing activation of chromosome unlinking by recombination.</text>
</comment>
<dbReference type="EMBL" id="CP041356">
    <property type="protein sequence ID" value="QDK70172.1"/>
    <property type="molecule type" value="Genomic_DNA"/>
</dbReference>
<evidence type="ECO:0000256" key="3">
    <source>
        <dbReference type="ARBA" id="ARBA00045564"/>
    </source>
</evidence>
<feature type="domain" description="FtsK" evidence="6">
    <location>
        <begin position="160"/>
        <end position="352"/>
    </location>
</feature>
<reference evidence="7 8" key="1">
    <citation type="submission" date="2019-07" db="EMBL/GenBank/DDBJ databases">
        <title>Genome sequencing of KACC 19320.</title>
        <authorList>
            <person name="Heo J."/>
            <person name="Kim S.-J."/>
            <person name="Kim J.-S."/>
            <person name="Hong S.-B."/>
            <person name="Kwon S.-W."/>
        </authorList>
    </citation>
    <scope>NUCLEOTIDE SEQUENCE [LARGE SCALE GENOMIC DNA]</scope>
    <source>
        <strain evidence="7 8">KACC 19320</strain>
    </source>
</reference>
<keyword evidence="7" id="KW-0132">Cell division</keyword>
<keyword evidence="2 4" id="KW-0067">ATP-binding</keyword>
<dbReference type="KEGG" id="lack:FLP15_01985"/>
<dbReference type="AlphaFoldDB" id="A0A514Z6F0"/>
<dbReference type="GO" id="GO:0051301">
    <property type="term" value="P:cell division"/>
    <property type="evidence" value="ECO:0007669"/>
    <property type="project" value="UniProtKB-KW"/>
</dbReference>
<dbReference type="PANTHER" id="PTHR22683:SF47">
    <property type="entry name" value="FTSK DOMAIN-CONTAINING PROTEIN YDCQ"/>
    <property type="match status" value="1"/>
</dbReference>
<dbReference type="GO" id="GO:0003677">
    <property type="term" value="F:DNA binding"/>
    <property type="evidence" value="ECO:0007669"/>
    <property type="project" value="InterPro"/>
</dbReference>
<accession>A0A514Z6F0</accession>
<feature type="binding site" evidence="4">
    <location>
        <begin position="177"/>
        <end position="184"/>
    </location>
    <ligand>
        <name>ATP</name>
        <dbReference type="ChEBI" id="CHEBI:30616"/>
    </ligand>
</feature>
<evidence type="ECO:0000256" key="1">
    <source>
        <dbReference type="ARBA" id="ARBA00022741"/>
    </source>
</evidence>
<dbReference type="GO" id="GO:0005524">
    <property type="term" value="F:ATP binding"/>
    <property type="evidence" value="ECO:0007669"/>
    <property type="project" value="UniProtKB-UniRule"/>
</dbReference>
<evidence type="ECO:0000256" key="4">
    <source>
        <dbReference type="PROSITE-ProRule" id="PRU00289"/>
    </source>
</evidence>
<evidence type="ECO:0000256" key="2">
    <source>
        <dbReference type="ARBA" id="ARBA00022840"/>
    </source>
</evidence>
<name>A0A514Z6F0_9LACT</name>
<organism evidence="7 8">
    <name type="scientific">Lactococcus protaetiae</name>
    <dbReference type="NCBI Taxonomy" id="2592653"/>
    <lineage>
        <taxon>Bacteria</taxon>
        <taxon>Bacillati</taxon>
        <taxon>Bacillota</taxon>
        <taxon>Bacilli</taxon>
        <taxon>Lactobacillales</taxon>
        <taxon>Streptococcaceae</taxon>
        <taxon>Lactococcus</taxon>
    </lineage>
</organism>
<keyword evidence="8" id="KW-1185">Reference proteome</keyword>
<dbReference type="RefSeq" id="WP_142765803.1">
    <property type="nucleotide sequence ID" value="NZ_CP041356.1"/>
</dbReference>
<dbReference type="PROSITE" id="PS50901">
    <property type="entry name" value="FTSK"/>
    <property type="match status" value="1"/>
</dbReference>
<dbReference type="InterPro" id="IPR002543">
    <property type="entry name" value="FtsK_dom"/>
</dbReference>
<keyword evidence="1 4" id="KW-0547">Nucleotide-binding</keyword>
<keyword evidence="7" id="KW-0131">Cell cycle</keyword>
<keyword evidence="5" id="KW-1133">Transmembrane helix</keyword>
<keyword evidence="5" id="KW-0472">Membrane</keyword>
<keyword evidence="5" id="KW-0812">Transmembrane</keyword>
<sequence length="496" mass="57104">MLLYHKFYGHWFLVGGVSIAYLLISSFLIYRLYQLFITKGRWFTKRRREFILWRFMIQNGFYYTKRIKGANGSREKIKLPKVYLKQDKLTMSASFQLEGIKFQDRFLKIGGQLETAFSADMMNQVNEGAYITFEYAIDAIRSRISAKDVRGTVKEGIKLAEGVIWDFIENPHLLIAGGTGGGKTVLLRSLLVGLLRIGRVEILDPKEADFVKLADLEVLKDRVTWTTETMAQRIVDAHERMRARYAIMRERSNAKNETELEAFYKYDLAPEFILIDEYPSLVSELENLPRDSKIDAFKVMGDLKQIFLKGRGAGMFIVIATQNVKTDDLPSTLKDNIMFRITVGRVSGYTYDSVFGEVNANKAFKYVEKVDGKKVYGRGYVAVNGLPAREFFAPLLPNSKDFSFYNDFKQLSRIEDIEQPVVKEVRYLQNDLINELSTDERMFKKIKGLLKDSGVNFTGKDYSEKEKRLFVQVFDRKNNGEGTLKEIIAEVMVDFG</sequence>
<evidence type="ECO:0000313" key="7">
    <source>
        <dbReference type="EMBL" id="QDK70172.1"/>
    </source>
</evidence>
<dbReference type="OrthoDB" id="9807790at2"/>
<evidence type="ECO:0000256" key="5">
    <source>
        <dbReference type="SAM" id="Phobius"/>
    </source>
</evidence>
<dbReference type="Gene3D" id="3.40.50.300">
    <property type="entry name" value="P-loop containing nucleotide triphosphate hydrolases"/>
    <property type="match status" value="1"/>
</dbReference>
<gene>
    <name evidence="7" type="ORF">FLP15_01985</name>
</gene>
<dbReference type="PANTHER" id="PTHR22683">
    <property type="entry name" value="SPORULATION PROTEIN RELATED"/>
    <property type="match status" value="1"/>
</dbReference>
<dbReference type="InterPro" id="IPR050206">
    <property type="entry name" value="FtsK/SpoIIIE/SftA"/>
</dbReference>
<dbReference type="Pfam" id="PF01580">
    <property type="entry name" value="FtsK_SpoIIIE"/>
    <property type="match status" value="1"/>
</dbReference>
<dbReference type="SMART" id="SM00382">
    <property type="entry name" value="AAA"/>
    <property type="match status" value="1"/>
</dbReference>
<evidence type="ECO:0000259" key="6">
    <source>
        <dbReference type="PROSITE" id="PS50901"/>
    </source>
</evidence>
<dbReference type="InterPro" id="IPR003593">
    <property type="entry name" value="AAA+_ATPase"/>
</dbReference>
<dbReference type="InterPro" id="IPR027417">
    <property type="entry name" value="P-loop_NTPase"/>
</dbReference>
<feature type="transmembrane region" description="Helical" evidence="5">
    <location>
        <begin position="12"/>
        <end position="33"/>
    </location>
</feature>
<dbReference type="Proteomes" id="UP000315128">
    <property type="component" value="Chromosome"/>
</dbReference>